<dbReference type="Proteomes" id="UP000053766">
    <property type="component" value="Unassembled WGS sequence"/>
</dbReference>
<reference evidence="3 4" key="1">
    <citation type="submission" date="2013-11" db="EMBL/GenBank/DDBJ databases">
        <title>Draft genome of the bovine lungworm Dictyocaulus viviparus.</title>
        <authorList>
            <person name="Mitreva M."/>
        </authorList>
    </citation>
    <scope>NUCLEOTIDE SEQUENCE [LARGE SCALE GENOMIC DNA]</scope>
    <source>
        <strain evidence="3 4">HannoverDv2000</strain>
    </source>
</reference>
<keyword evidence="2" id="KW-1133">Transmembrane helix</keyword>
<name>A0A0D8Y285_DICVI</name>
<keyword evidence="1" id="KW-0175">Coiled coil</keyword>
<accession>A0A0D8Y285</accession>
<keyword evidence="2" id="KW-0472">Membrane</keyword>
<keyword evidence="4" id="KW-1185">Reference proteome</keyword>
<keyword evidence="2" id="KW-0812">Transmembrane</keyword>
<organism evidence="3 4">
    <name type="scientific">Dictyocaulus viviparus</name>
    <name type="common">Bovine lungworm</name>
    <dbReference type="NCBI Taxonomy" id="29172"/>
    <lineage>
        <taxon>Eukaryota</taxon>
        <taxon>Metazoa</taxon>
        <taxon>Ecdysozoa</taxon>
        <taxon>Nematoda</taxon>
        <taxon>Chromadorea</taxon>
        <taxon>Rhabditida</taxon>
        <taxon>Rhabditina</taxon>
        <taxon>Rhabditomorpha</taxon>
        <taxon>Strongyloidea</taxon>
        <taxon>Metastrongylidae</taxon>
        <taxon>Dictyocaulus</taxon>
    </lineage>
</organism>
<feature type="coiled-coil region" evidence="1">
    <location>
        <begin position="114"/>
        <end position="155"/>
    </location>
</feature>
<dbReference type="OrthoDB" id="5954868at2759"/>
<dbReference type="EMBL" id="KN716210">
    <property type="protein sequence ID" value="KJH50267.1"/>
    <property type="molecule type" value="Genomic_DNA"/>
</dbReference>
<proteinExistence type="predicted"/>
<dbReference type="AlphaFoldDB" id="A0A0D8Y285"/>
<reference evidence="4" key="2">
    <citation type="journal article" date="2016" name="Sci. Rep.">
        <title>Dictyocaulus viviparus genome, variome and transcriptome elucidate lungworm biology and support future intervention.</title>
        <authorList>
            <person name="McNulty S.N."/>
            <person name="Strube C."/>
            <person name="Rosa B.A."/>
            <person name="Martin J.C."/>
            <person name="Tyagi R."/>
            <person name="Choi Y.J."/>
            <person name="Wang Q."/>
            <person name="Hallsworth Pepin K."/>
            <person name="Zhang X."/>
            <person name="Ozersky P."/>
            <person name="Wilson R.K."/>
            <person name="Sternberg P.W."/>
            <person name="Gasser R.B."/>
            <person name="Mitreva M."/>
        </authorList>
    </citation>
    <scope>NUCLEOTIDE SEQUENCE [LARGE SCALE GENOMIC DNA]</scope>
    <source>
        <strain evidence="4">HannoverDv2000</strain>
    </source>
</reference>
<sequence>MSNLSSVPNDCKRKHNSFLTRTFILKKLLLLFSLKNVIFVAFLSIYTIFVLLLQGGFPCEESKFRHESRSVVIRDIDEIRCDDCNSHSMKYRIEELARILRSVRSELIDSSTKLRETNLVYEELEKKIPEKQLELNSLLDEIESARRTLRELQDRRNVRVFLPHNILYPDPKEGNNTFDVSYNTSFSSLSLEHSINYSQCSITSFMPLFVTTFSKSTVQMKEFKKEILLQGNVVVDPQLACLTVILTNEPLDVSHLSSNNGRNHVVINFGEPFHIWNSPVIMVQQSNPLFIRSTDYNLFLDVPDSSDFSWKQLSSLLPFSRTYLMLIIVTAESEDIIPFLSNDLSRLNQSALSTGDKVQFLNCSGIFNTDSCLSQKGNLDWRLASVRIALARFPELHFILRSFDMPEVLEMRRMGRVFFEHYLSDRSVVIRALLASLRERLGIILPAQDVVNATPLFNGSFTAPILTPVNVQAVDDEYLGTDFCHTNEVCFYSIHTGIGILLVYLVNHLNLFRFLWIPLPNLNSLLIPT</sequence>
<evidence type="ECO:0000256" key="1">
    <source>
        <dbReference type="SAM" id="Coils"/>
    </source>
</evidence>
<evidence type="ECO:0000313" key="3">
    <source>
        <dbReference type="EMBL" id="KJH50267.1"/>
    </source>
</evidence>
<dbReference type="STRING" id="29172.A0A0D8Y285"/>
<gene>
    <name evidence="3" type="ORF">DICVIV_03550</name>
</gene>
<evidence type="ECO:0000313" key="4">
    <source>
        <dbReference type="Proteomes" id="UP000053766"/>
    </source>
</evidence>
<feature type="transmembrane region" description="Helical" evidence="2">
    <location>
        <begin position="28"/>
        <end position="53"/>
    </location>
</feature>
<evidence type="ECO:0000256" key="2">
    <source>
        <dbReference type="SAM" id="Phobius"/>
    </source>
</evidence>
<protein>
    <submittedName>
        <fullName evidence="3">Exostosin family protein</fullName>
    </submittedName>
</protein>